<dbReference type="RefSeq" id="XP_009029534.1">
    <property type="nucleotide sequence ID" value="XM_009031286.1"/>
</dbReference>
<dbReference type="SUPFAM" id="SSF48403">
    <property type="entry name" value="Ankyrin repeat"/>
    <property type="match status" value="1"/>
</dbReference>
<dbReference type="HOGENOM" id="CLU_2099517_0_0_1"/>
<dbReference type="PANTHER" id="PTHR12349:SF4">
    <property type="entry name" value="ANKYRIN REPEAT AND LEM DOMAIN-CONTAINING PROTEIN 2"/>
    <property type="match status" value="1"/>
</dbReference>
<keyword evidence="3" id="KW-1185">Reference proteome</keyword>
<dbReference type="GeneID" id="20216993"/>
<proteinExistence type="predicted"/>
<sequence length="116" mass="13829">MKFMKAIEKGELTTVMQLVKSNPRYLIGGGDKPTILQQGCRYNALHVCCKYNQLQVCKYLIDELMGVDLYVTMYPDDKWESRRMRMTFLLDYYLNNREKGVSIIYFNYSFQLFYSQ</sequence>
<dbReference type="OrthoDB" id="7446186at2759"/>
<dbReference type="EnsemblMetazoa" id="HelroT89576">
    <property type="protein sequence ID" value="HelroP89576"/>
    <property type="gene ID" value="HelroG89576"/>
</dbReference>
<dbReference type="STRING" id="6412.T1G7E6"/>
<evidence type="ECO:0000313" key="3">
    <source>
        <dbReference type="Proteomes" id="UP000015101"/>
    </source>
</evidence>
<dbReference type="KEGG" id="hro:HELRODRAFT_89576"/>
<organism evidence="2 3">
    <name type="scientific">Helobdella robusta</name>
    <name type="common">Californian leech</name>
    <dbReference type="NCBI Taxonomy" id="6412"/>
    <lineage>
        <taxon>Eukaryota</taxon>
        <taxon>Metazoa</taxon>
        <taxon>Spiralia</taxon>
        <taxon>Lophotrochozoa</taxon>
        <taxon>Annelida</taxon>
        <taxon>Clitellata</taxon>
        <taxon>Hirudinea</taxon>
        <taxon>Rhynchobdellida</taxon>
        <taxon>Glossiphoniidae</taxon>
        <taxon>Helobdella</taxon>
    </lineage>
</organism>
<dbReference type="EMBL" id="KB097650">
    <property type="protein sequence ID" value="ESN92360.1"/>
    <property type="molecule type" value="Genomic_DNA"/>
</dbReference>
<dbReference type="InterPro" id="IPR036770">
    <property type="entry name" value="Ankyrin_rpt-contain_sf"/>
</dbReference>
<dbReference type="Proteomes" id="UP000015101">
    <property type="component" value="Unassembled WGS sequence"/>
</dbReference>
<name>T1G7E6_HELRO</name>
<accession>T1G7E6</accession>
<protein>
    <submittedName>
        <fullName evidence="1 2">Uncharacterized protein</fullName>
    </submittedName>
</protein>
<evidence type="ECO:0000313" key="2">
    <source>
        <dbReference type="EnsemblMetazoa" id="HelroP89576"/>
    </source>
</evidence>
<dbReference type="CTD" id="20216993"/>
<dbReference type="Gene3D" id="1.25.40.20">
    <property type="entry name" value="Ankyrin repeat-containing domain"/>
    <property type="match status" value="1"/>
</dbReference>
<reference evidence="3" key="1">
    <citation type="submission" date="2012-12" db="EMBL/GenBank/DDBJ databases">
        <authorList>
            <person name="Hellsten U."/>
            <person name="Grimwood J."/>
            <person name="Chapman J.A."/>
            <person name="Shapiro H."/>
            <person name="Aerts A."/>
            <person name="Otillar R.P."/>
            <person name="Terry A.Y."/>
            <person name="Boore J.L."/>
            <person name="Simakov O."/>
            <person name="Marletaz F."/>
            <person name="Cho S.-J."/>
            <person name="Edsinger-Gonzales E."/>
            <person name="Havlak P."/>
            <person name="Kuo D.-H."/>
            <person name="Larsson T."/>
            <person name="Lv J."/>
            <person name="Arendt D."/>
            <person name="Savage R."/>
            <person name="Osoegawa K."/>
            <person name="de Jong P."/>
            <person name="Lindberg D.R."/>
            <person name="Seaver E.C."/>
            <person name="Weisblat D.A."/>
            <person name="Putnam N.H."/>
            <person name="Grigoriev I.V."/>
            <person name="Rokhsar D.S."/>
        </authorList>
    </citation>
    <scope>NUCLEOTIDE SEQUENCE</scope>
</reference>
<dbReference type="EMBL" id="AMQM01007646">
    <property type="status" value="NOT_ANNOTATED_CDS"/>
    <property type="molecule type" value="Genomic_DNA"/>
</dbReference>
<gene>
    <name evidence="2" type="primary">20216993</name>
    <name evidence="1" type="ORF">HELRODRAFT_89576</name>
</gene>
<evidence type="ECO:0000313" key="1">
    <source>
        <dbReference type="EMBL" id="ESN92360.1"/>
    </source>
</evidence>
<dbReference type="AlphaFoldDB" id="T1G7E6"/>
<reference evidence="1 3" key="2">
    <citation type="journal article" date="2013" name="Nature">
        <title>Insights into bilaterian evolution from three spiralian genomes.</title>
        <authorList>
            <person name="Simakov O."/>
            <person name="Marletaz F."/>
            <person name="Cho S.J."/>
            <person name="Edsinger-Gonzales E."/>
            <person name="Havlak P."/>
            <person name="Hellsten U."/>
            <person name="Kuo D.H."/>
            <person name="Larsson T."/>
            <person name="Lv J."/>
            <person name="Arendt D."/>
            <person name="Savage R."/>
            <person name="Osoegawa K."/>
            <person name="de Jong P."/>
            <person name="Grimwood J."/>
            <person name="Chapman J.A."/>
            <person name="Shapiro H."/>
            <person name="Aerts A."/>
            <person name="Otillar R.P."/>
            <person name="Terry A.Y."/>
            <person name="Boore J.L."/>
            <person name="Grigoriev I.V."/>
            <person name="Lindberg D.R."/>
            <person name="Seaver E.C."/>
            <person name="Weisblat D.A."/>
            <person name="Putnam N.H."/>
            <person name="Rokhsar D.S."/>
        </authorList>
    </citation>
    <scope>NUCLEOTIDE SEQUENCE</scope>
</reference>
<dbReference type="InParanoid" id="T1G7E6"/>
<reference evidence="2" key="3">
    <citation type="submission" date="2015-06" db="UniProtKB">
        <authorList>
            <consortium name="EnsemblMetazoa"/>
        </authorList>
    </citation>
    <scope>IDENTIFICATION</scope>
</reference>
<dbReference type="PANTHER" id="PTHR12349">
    <property type="entry name" value="ANKYRIN REPEAT AND LEM DOMAIN-CONTAINING PROTEIN 2"/>
    <property type="match status" value="1"/>
</dbReference>